<evidence type="ECO:0000313" key="2">
    <source>
        <dbReference type="Proteomes" id="UP001560573"/>
    </source>
</evidence>
<accession>A0ABV3ZGZ6</accession>
<keyword evidence="2" id="KW-1185">Reference proteome</keyword>
<dbReference type="EMBL" id="JAULBC010000005">
    <property type="protein sequence ID" value="MEX6689172.1"/>
    <property type="molecule type" value="Genomic_DNA"/>
</dbReference>
<dbReference type="RefSeq" id="WP_369330579.1">
    <property type="nucleotide sequence ID" value="NZ_JAULBC010000005.1"/>
</dbReference>
<sequence>MDYYKLAFTLNSNKLNGIKLKMLTDILVEAKITNSLLSKLVAEKNGIDASGGGFSEQDVLRKEYTRDILTALYANDEELPDEIRQLMKDEE</sequence>
<protein>
    <submittedName>
        <fullName evidence="1">Uncharacterized protein</fullName>
    </submittedName>
</protein>
<organism evidence="1 2">
    <name type="scientific">Danxiaibacter flavus</name>
    <dbReference type="NCBI Taxonomy" id="3049108"/>
    <lineage>
        <taxon>Bacteria</taxon>
        <taxon>Pseudomonadati</taxon>
        <taxon>Bacteroidota</taxon>
        <taxon>Chitinophagia</taxon>
        <taxon>Chitinophagales</taxon>
        <taxon>Chitinophagaceae</taxon>
        <taxon>Danxiaibacter</taxon>
    </lineage>
</organism>
<proteinExistence type="predicted"/>
<gene>
    <name evidence="1" type="ORF">QTN47_16810</name>
</gene>
<evidence type="ECO:0000313" key="1">
    <source>
        <dbReference type="EMBL" id="MEX6689172.1"/>
    </source>
</evidence>
<name>A0ABV3ZGZ6_9BACT</name>
<dbReference type="Proteomes" id="UP001560573">
    <property type="component" value="Unassembled WGS sequence"/>
</dbReference>
<reference evidence="1 2" key="1">
    <citation type="submission" date="2023-07" db="EMBL/GenBank/DDBJ databases">
        <authorList>
            <person name="Lian W.-H."/>
        </authorList>
    </citation>
    <scope>NUCLEOTIDE SEQUENCE [LARGE SCALE GENOMIC DNA]</scope>
    <source>
        <strain evidence="1 2">SYSU DXS3180</strain>
    </source>
</reference>
<comment type="caution">
    <text evidence="1">The sequence shown here is derived from an EMBL/GenBank/DDBJ whole genome shotgun (WGS) entry which is preliminary data.</text>
</comment>